<organism evidence="2">
    <name type="scientific">marine metagenome</name>
    <dbReference type="NCBI Taxonomy" id="408172"/>
    <lineage>
        <taxon>unclassified sequences</taxon>
        <taxon>metagenomes</taxon>
        <taxon>ecological metagenomes</taxon>
    </lineage>
</organism>
<dbReference type="Pfam" id="PF00395">
    <property type="entry name" value="SLH"/>
    <property type="match status" value="1"/>
</dbReference>
<reference evidence="2" key="1">
    <citation type="submission" date="2018-05" db="EMBL/GenBank/DDBJ databases">
        <authorList>
            <person name="Lanie J.A."/>
            <person name="Ng W.-L."/>
            <person name="Kazmierczak K.M."/>
            <person name="Andrzejewski T.M."/>
            <person name="Davidsen T.M."/>
            <person name="Wayne K.J."/>
            <person name="Tettelin H."/>
            <person name="Glass J.I."/>
            <person name="Rusch D."/>
            <person name="Podicherti R."/>
            <person name="Tsui H.-C.T."/>
            <person name="Winkler M.E."/>
        </authorList>
    </citation>
    <scope>NUCLEOTIDE SEQUENCE</scope>
</reference>
<gene>
    <name evidence="2" type="ORF">METZ01_LOCUS396666</name>
</gene>
<feature type="non-terminal residue" evidence="2">
    <location>
        <position position="1"/>
    </location>
</feature>
<proteinExistence type="predicted"/>
<sequence length="40" mass="4432">IETLYQHGITTGCTATEFCPSDTVTREQMAAFLVRALSLR</sequence>
<feature type="domain" description="SLH" evidence="1">
    <location>
        <begin position="1"/>
        <end position="40"/>
    </location>
</feature>
<evidence type="ECO:0000313" key="2">
    <source>
        <dbReference type="EMBL" id="SVD43812.1"/>
    </source>
</evidence>
<evidence type="ECO:0000259" key="1">
    <source>
        <dbReference type="PROSITE" id="PS51272"/>
    </source>
</evidence>
<protein>
    <recommendedName>
        <fullName evidence="1">SLH domain-containing protein</fullName>
    </recommendedName>
</protein>
<dbReference type="InterPro" id="IPR001119">
    <property type="entry name" value="SLH_dom"/>
</dbReference>
<accession>A0A382VBA9</accession>
<name>A0A382VBA9_9ZZZZ</name>
<dbReference type="AlphaFoldDB" id="A0A382VBA9"/>
<dbReference type="PROSITE" id="PS51272">
    <property type="entry name" value="SLH"/>
    <property type="match status" value="1"/>
</dbReference>
<dbReference type="EMBL" id="UINC01150652">
    <property type="protein sequence ID" value="SVD43812.1"/>
    <property type="molecule type" value="Genomic_DNA"/>
</dbReference>